<organism evidence="2 3">
    <name type="scientific">Sporichthya brevicatena</name>
    <dbReference type="NCBI Taxonomy" id="171442"/>
    <lineage>
        <taxon>Bacteria</taxon>
        <taxon>Bacillati</taxon>
        <taxon>Actinomycetota</taxon>
        <taxon>Actinomycetes</taxon>
        <taxon>Sporichthyales</taxon>
        <taxon>Sporichthyaceae</taxon>
        <taxon>Sporichthya</taxon>
    </lineage>
</organism>
<proteinExistence type="predicted"/>
<keyword evidence="3" id="KW-1185">Reference proteome</keyword>
<feature type="domain" description="FAS1-like dehydratase" evidence="1">
    <location>
        <begin position="4"/>
        <end position="123"/>
    </location>
</feature>
<comment type="caution">
    <text evidence="2">The sequence shown here is derived from an EMBL/GenBank/DDBJ whole genome shotgun (WGS) entry which is preliminary data.</text>
</comment>
<dbReference type="EMBL" id="BAAAHE010000008">
    <property type="protein sequence ID" value="GAA0612559.1"/>
    <property type="molecule type" value="Genomic_DNA"/>
</dbReference>
<name>A0ABN1GJN7_9ACTN</name>
<dbReference type="InterPro" id="IPR039569">
    <property type="entry name" value="FAS1-like_DH_region"/>
</dbReference>
<dbReference type="SUPFAM" id="SSF54637">
    <property type="entry name" value="Thioesterase/thiol ester dehydrase-isomerase"/>
    <property type="match status" value="1"/>
</dbReference>
<dbReference type="Pfam" id="PF13452">
    <property type="entry name" value="FAS1_DH_region"/>
    <property type="match status" value="1"/>
</dbReference>
<dbReference type="RefSeq" id="WP_344602875.1">
    <property type="nucleotide sequence ID" value="NZ_BAAAHE010000008.1"/>
</dbReference>
<reference evidence="2 3" key="1">
    <citation type="journal article" date="2019" name="Int. J. Syst. Evol. Microbiol.">
        <title>The Global Catalogue of Microorganisms (GCM) 10K type strain sequencing project: providing services to taxonomists for standard genome sequencing and annotation.</title>
        <authorList>
            <consortium name="The Broad Institute Genomics Platform"/>
            <consortium name="The Broad Institute Genome Sequencing Center for Infectious Disease"/>
            <person name="Wu L."/>
            <person name="Ma J."/>
        </authorList>
    </citation>
    <scope>NUCLEOTIDE SEQUENCE [LARGE SCALE GENOMIC DNA]</scope>
    <source>
        <strain evidence="2 3">JCM 10671</strain>
    </source>
</reference>
<evidence type="ECO:0000313" key="3">
    <source>
        <dbReference type="Proteomes" id="UP001500957"/>
    </source>
</evidence>
<dbReference type="Proteomes" id="UP001500957">
    <property type="component" value="Unassembled WGS sequence"/>
</dbReference>
<dbReference type="InterPro" id="IPR029069">
    <property type="entry name" value="HotDog_dom_sf"/>
</dbReference>
<protein>
    <recommendedName>
        <fullName evidence="1">FAS1-like dehydratase domain-containing protein</fullName>
    </recommendedName>
</protein>
<accession>A0ABN1GJN7</accession>
<evidence type="ECO:0000313" key="2">
    <source>
        <dbReference type="EMBL" id="GAA0612559.1"/>
    </source>
</evidence>
<gene>
    <name evidence="2" type="ORF">GCM10009547_13210</name>
</gene>
<dbReference type="Gene3D" id="3.10.129.10">
    <property type="entry name" value="Hotdog Thioesterase"/>
    <property type="match status" value="1"/>
</dbReference>
<sequence>MTFVRFPVEEGHVLAFARSIDETPPRVGEIVPPTFTACSTQQDPRHMRGLQPVGVLAAAAEAGGDVLQAEQHFEYLQPVRVGDVLTVTESPGRSWTKAGRNGEALQFFEVLREYSNPIGDVVVRSLTTLVRVGTDEGESAG</sequence>
<evidence type="ECO:0000259" key="1">
    <source>
        <dbReference type="Pfam" id="PF13452"/>
    </source>
</evidence>